<evidence type="ECO:0008006" key="3">
    <source>
        <dbReference type="Google" id="ProtNLM"/>
    </source>
</evidence>
<keyword evidence="2" id="KW-1185">Reference proteome</keyword>
<organism evidence="1 2">
    <name type="scientific">Araneus ventricosus</name>
    <name type="common">Orbweaver spider</name>
    <name type="synonym">Epeira ventricosa</name>
    <dbReference type="NCBI Taxonomy" id="182803"/>
    <lineage>
        <taxon>Eukaryota</taxon>
        <taxon>Metazoa</taxon>
        <taxon>Ecdysozoa</taxon>
        <taxon>Arthropoda</taxon>
        <taxon>Chelicerata</taxon>
        <taxon>Arachnida</taxon>
        <taxon>Araneae</taxon>
        <taxon>Araneomorphae</taxon>
        <taxon>Entelegynae</taxon>
        <taxon>Araneoidea</taxon>
        <taxon>Araneidae</taxon>
        <taxon>Araneus</taxon>
    </lineage>
</organism>
<proteinExistence type="predicted"/>
<name>A0A4Y2WQY7_ARAVE</name>
<dbReference type="Proteomes" id="UP000499080">
    <property type="component" value="Unassembled WGS sequence"/>
</dbReference>
<reference evidence="1 2" key="1">
    <citation type="journal article" date="2019" name="Sci. Rep.">
        <title>Orb-weaving spider Araneus ventricosus genome elucidates the spidroin gene catalogue.</title>
        <authorList>
            <person name="Kono N."/>
            <person name="Nakamura H."/>
            <person name="Ohtoshi R."/>
            <person name="Moran D.A.P."/>
            <person name="Shinohara A."/>
            <person name="Yoshida Y."/>
            <person name="Fujiwara M."/>
            <person name="Mori M."/>
            <person name="Tomita M."/>
            <person name="Arakawa K."/>
        </authorList>
    </citation>
    <scope>NUCLEOTIDE SEQUENCE [LARGE SCALE GENOMIC DNA]</scope>
</reference>
<comment type="caution">
    <text evidence="1">The sequence shown here is derived from an EMBL/GenBank/DDBJ whole genome shotgun (WGS) entry which is preliminary data.</text>
</comment>
<evidence type="ECO:0000313" key="2">
    <source>
        <dbReference type="Proteomes" id="UP000499080"/>
    </source>
</evidence>
<protein>
    <recommendedName>
        <fullName evidence="3">Pre-C2HC domain-containing protein</fullName>
    </recommendedName>
</protein>
<sequence length="262" mass="30717">MTEIKCRHISYIENESSRKREVIKNFDEIIEVMHCDGLRNTPQCIQEMINKRQLEEELEKLEDNLLTIGICSLMDCQKHHAALTHTIDTDKQVRSTSPTDDEFKIVPPRKAAKIRKSTELPEISTCNKFKELMEIDTESNISKTEETKIQIPAINLKIDANYNLTLQEINKLYPDTQNKLVKGFISIQETSNDRRNSIIEYLKNNNKEFFLSEAHADRSLKVVIKDLPIDQNKEELKQILEKLKFKIVRISQLRNYLYYETT</sequence>
<dbReference type="OrthoDB" id="6434386at2759"/>
<dbReference type="EMBL" id="BGPR01064074">
    <property type="protein sequence ID" value="GBO39146.1"/>
    <property type="molecule type" value="Genomic_DNA"/>
</dbReference>
<gene>
    <name evidence="1" type="ORF">AVEN_113218_1</name>
</gene>
<dbReference type="AlphaFoldDB" id="A0A4Y2WQY7"/>
<evidence type="ECO:0000313" key="1">
    <source>
        <dbReference type="EMBL" id="GBO39146.1"/>
    </source>
</evidence>
<accession>A0A4Y2WQY7</accession>